<dbReference type="AlphaFoldDB" id="A0A285L5N0"/>
<dbReference type="InterPro" id="IPR049052">
    <property type="entry name" value="nSTAND1"/>
</dbReference>
<dbReference type="RefSeq" id="WP_143861349.1">
    <property type="nucleotide sequence ID" value="NZ_OBEG01000001.1"/>
</dbReference>
<proteinExistence type="predicted"/>
<keyword evidence="4" id="KW-1185">Reference proteome</keyword>
<name>A0A285L5N0_9NOCA</name>
<dbReference type="Proteomes" id="UP000219565">
    <property type="component" value="Unassembled WGS sequence"/>
</dbReference>
<dbReference type="EMBL" id="OBEG01000001">
    <property type="protein sequence ID" value="SNY78691.1"/>
    <property type="molecule type" value="Genomic_DNA"/>
</dbReference>
<evidence type="ECO:0000259" key="2">
    <source>
        <dbReference type="Pfam" id="PF20703"/>
    </source>
</evidence>
<evidence type="ECO:0000313" key="4">
    <source>
        <dbReference type="Proteomes" id="UP000219565"/>
    </source>
</evidence>
<dbReference type="Pfam" id="PF20703">
    <property type="entry name" value="nSTAND1"/>
    <property type="match status" value="1"/>
</dbReference>
<dbReference type="OrthoDB" id="134501at2"/>
<keyword evidence="1" id="KW-0812">Transmembrane</keyword>
<evidence type="ECO:0000313" key="3">
    <source>
        <dbReference type="EMBL" id="SNY78691.1"/>
    </source>
</evidence>
<accession>A0A285L5N0</accession>
<keyword evidence="1" id="KW-1133">Transmembrane helix</keyword>
<dbReference type="InterPro" id="IPR027417">
    <property type="entry name" value="P-loop_NTPase"/>
</dbReference>
<sequence>MTNVVSAKSHWKNPYVGPRAFTANEALYGRERERRELTDLLIAERIVLLHSPSGAGKTSLIQAGLLPELARESLSVSHTLRVNAFTPKPVANRWVYSVALALVGEDRLDDYQGIEHATLTGVLERLDSEQAPDAERVLIFDQFEEILNLDPTDRRGQEEFFEQLGAALENAGRWALFSMREDFIGGLEPFLRHIPGRLRTRYRLDFLQHDAALRAIQKPAEDYDGDFTDEGAERMFADLARVRVECPGGFSKERVGPHVEPVQLQVACHRLWRTLRHDRSGSVGTITAADVKNYADIDTTLAGFYSDAISDVVAETDTDERALRDWFDSELITEKEWRSQSRRGPKTGGVDASTVLAALEDRYLIRSDRRAGVVWYELTHDRLVAPVIRSNRKWRRNNLHPIEYRASVWSHGGRDDSDLLSREELAEAKYWLIRQRNDVGDLEREFIERSRQRNGQAILRTRLAFLIIVLLILTLIELVLIIYLLVTP</sequence>
<keyword evidence="1" id="KW-0472">Membrane</keyword>
<organism evidence="3 4">
    <name type="scientific">Nocardia amikacinitolerans</name>
    <dbReference type="NCBI Taxonomy" id="756689"/>
    <lineage>
        <taxon>Bacteria</taxon>
        <taxon>Bacillati</taxon>
        <taxon>Actinomycetota</taxon>
        <taxon>Actinomycetes</taxon>
        <taxon>Mycobacteriales</taxon>
        <taxon>Nocardiaceae</taxon>
        <taxon>Nocardia</taxon>
    </lineage>
</organism>
<evidence type="ECO:0000256" key="1">
    <source>
        <dbReference type="SAM" id="Phobius"/>
    </source>
</evidence>
<feature type="transmembrane region" description="Helical" evidence="1">
    <location>
        <begin position="463"/>
        <end position="486"/>
    </location>
</feature>
<gene>
    <name evidence="3" type="ORF">SAMN04244553_1362</name>
</gene>
<reference evidence="3 4" key="1">
    <citation type="submission" date="2017-09" db="EMBL/GenBank/DDBJ databases">
        <authorList>
            <person name="Ehlers B."/>
            <person name="Leendertz F.H."/>
        </authorList>
    </citation>
    <scope>NUCLEOTIDE SEQUENCE [LARGE SCALE GENOMIC DNA]</scope>
    <source>
        <strain evidence="3 4">DSM 45537</strain>
    </source>
</reference>
<dbReference type="Gene3D" id="3.40.50.300">
    <property type="entry name" value="P-loop containing nucleotide triphosphate hydrolases"/>
    <property type="match status" value="1"/>
</dbReference>
<dbReference type="SUPFAM" id="SSF52540">
    <property type="entry name" value="P-loop containing nucleoside triphosphate hydrolases"/>
    <property type="match status" value="1"/>
</dbReference>
<protein>
    <recommendedName>
        <fullName evidence="2">Novel STAND NTPase 1 domain-containing protein</fullName>
    </recommendedName>
</protein>
<feature type="domain" description="Novel STAND NTPase 1" evidence="2">
    <location>
        <begin position="14"/>
        <end position="385"/>
    </location>
</feature>